<dbReference type="RefSeq" id="WP_075049811.1">
    <property type="nucleotide sequence ID" value="NZ_CP006867.1"/>
</dbReference>
<dbReference type="KEGG" id="iis:EYM_04300"/>
<dbReference type="PATRIC" id="fig|940295.4.peg.824"/>
<dbReference type="InterPro" id="IPR043129">
    <property type="entry name" value="ATPase_NBD"/>
</dbReference>
<dbReference type="InterPro" id="IPR017861">
    <property type="entry name" value="KAE1/TsaD"/>
</dbReference>
<dbReference type="OrthoDB" id="6818at2157"/>
<evidence type="ECO:0000313" key="11">
    <source>
        <dbReference type="Proteomes" id="UP000060778"/>
    </source>
</evidence>
<evidence type="ECO:0000256" key="2">
    <source>
        <dbReference type="ARBA" id="ARBA00022679"/>
    </source>
</evidence>
<reference evidence="10 11" key="1">
    <citation type="submission" date="2013-11" db="EMBL/GenBank/DDBJ databases">
        <title>Comparative genomics of Ignicoccus.</title>
        <authorList>
            <person name="Podar M."/>
        </authorList>
    </citation>
    <scope>NUCLEOTIDE SEQUENCE [LARGE SCALE GENOMIC DNA]</scope>
    <source>
        <strain evidence="10 11">DSM 13165</strain>
    </source>
</reference>
<feature type="binding site" evidence="8">
    <location>
        <position position="109"/>
    </location>
    <ligand>
        <name>Fe cation</name>
        <dbReference type="ChEBI" id="CHEBI:24875"/>
    </ligand>
</feature>
<dbReference type="GO" id="GO:0016301">
    <property type="term" value="F:kinase activity"/>
    <property type="evidence" value="ECO:0007669"/>
    <property type="project" value="UniProtKB-KW"/>
</dbReference>
<dbReference type="EC" id="2.3.1.234" evidence="8"/>
<evidence type="ECO:0000313" key="10">
    <source>
        <dbReference type="EMBL" id="ALU11742.1"/>
    </source>
</evidence>
<keyword evidence="1 8" id="KW-0963">Cytoplasm</keyword>
<evidence type="ECO:0000256" key="4">
    <source>
        <dbReference type="ARBA" id="ARBA00022723"/>
    </source>
</evidence>
<dbReference type="GO" id="GO:0000408">
    <property type="term" value="C:EKC/KEOPS complex"/>
    <property type="evidence" value="ECO:0007669"/>
    <property type="project" value="InterPro"/>
</dbReference>
<keyword evidence="5 8" id="KW-0408">Iron</keyword>
<evidence type="ECO:0000256" key="8">
    <source>
        <dbReference type="HAMAP-Rule" id="MF_01446"/>
    </source>
</evidence>
<dbReference type="GO" id="GO:0061711">
    <property type="term" value="F:tRNA N(6)-L-threonylcarbamoyladenine synthase activity"/>
    <property type="evidence" value="ECO:0007669"/>
    <property type="project" value="UniProtKB-EC"/>
</dbReference>
<dbReference type="FunFam" id="3.30.420.40:FF:000037">
    <property type="entry name" value="Probable tRNA N6-adenosine threonylcarbamoyltransferase"/>
    <property type="match status" value="1"/>
</dbReference>
<dbReference type="NCBIfam" id="TIGR00329">
    <property type="entry name" value="gcp_kae1"/>
    <property type="match status" value="1"/>
</dbReference>
<evidence type="ECO:0000259" key="9">
    <source>
        <dbReference type="Pfam" id="PF00814"/>
    </source>
</evidence>
<comment type="catalytic activity">
    <reaction evidence="7 8">
        <text>L-threonylcarbamoyladenylate + adenosine(37) in tRNA = N(6)-L-threonylcarbamoyladenosine(37) in tRNA + AMP + H(+)</text>
        <dbReference type="Rhea" id="RHEA:37059"/>
        <dbReference type="Rhea" id="RHEA-COMP:10162"/>
        <dbReference type="Rhea" id="RHEA-COMP:10163"/>
        <dbReference type="ChEBI" id="CHEBI:15378"/>
        <dbReference type="ChEBI" id="CHEBI:73682"/>
        <dbReference type="ChEBI" id="CHEBI:74411"/>
        <dbReference type="ChEBI" id="CHEBI:74418"/>
        <dbReference type="ChEBI" id="CHEBI:456215"/>
        <dbReference type="EC" id="2.3.1.234"/>
    </reaction>
</comment>
<dbReference type="InterPro" id="IPR034680">
    <property type="entry name" value="Kae1_archaea_euk"/>
</dbReference>
<keyword evidence="11" id="KW-1185">Reference proteome</keyword>
<keyword evidence="4 8" id="KW-0479">Metal-binding</keyword>
<evidence type="ECO:0000256" key="1">
    <source>
        <dbReference type="ARBA" id="ARBA00022490"/>
    </source>
</evidence>
<organism evidence="10 11">
    <name type="scientific">Ignicoccus islandicus DSM 13165</name>
    <dbReference type="NCBI Taxonomy" id="940295"/>
    <lineage>
        <taxon>Archaea</taxon>
        <taxon>Thermoproteota</taxon>
        <taxon>Thermoprotei</taxon>
        <taxon>Desulfurococcales</taxon>
        <taxon>Desulfurococcaceae</taxon>
        <taxon>Ignicoccus</taxon>
    </lineage>
</organism>
<feature type="binding site" evidence="8">
    <location>
        <position position="162"/>
    </location>
    <ligand>
        <name>substrate</name>
    </ligand>
</feature>
<dbReference type="Gene3D" id="3.30.420.40">
    <property type="match status" value="2"/>
</dbReference>
<proteinExistence type="inferred from homology"/>
<dbReference type="Pfam" id="PF00814">
    <property type="entry name" value="TsaD"/>
    <property type="match status" value="1"/>
</dbReference>
<comment type="caution">
    <text evidence="8">Lacks conserved residue(s) required for the propagation of feature annotation.</text>
</comment>
<feature type="binding site" evidence="8">
    <location>
        <begin position="130"/>
        <end position="134"/>
    </location>
    <ligand>
        <name>substrate</name>
    </ligand>
</feature>
<dbReference type="Proteomes" id="UP000060778">
    <property type="component" value="Chromosome"/>
</dbReference>
<dbReference type="EMBL" id="CP006867">
    <property type="protein sequence ID" value="ALU11742.1"/>
    <property type="molecule type" value="Genomic_DNA"/>
</dbReference>
<evidence type="ECO:0000256" key="3">
    <source>
        <dbReference type="ARBA" id="ARBA00022694"/>
    </source>
</evidence>
<name>A0A0U3E8Q5_9CREN</name>
<dbReference type="InterPro" id="IPR017860">
    <property type="entry name" value="Peptidase_M22_CS"/>
</dbReference>
<dbReference type="SUPFAM" id="SSF53067">
    <property type="entry name" value="Actin-like ATPase domain"/>
    <property type="match status" value="2"/>
</dbReference>
<dbReference type="PANTHER" id="PTHR11735:SF14">
    <property type="entry name" value="TRNA N6-ADENOSINE THREONYLCARBAMOYLTRANSFERASE"/>
    <property type="match status" value="1"/>
</dbReference>
<gene>
    <name evidence="8" type="primary">kae1</name>
    <name evidence="10" type="ORF">EYM_04300</name>
</gene>
<protein>
    <recommendedName>
        <fullName evidence="8">tRNA N6-adenosine threonylcarbamoyltransferase</fullName>
        <ecNumber evidence="8">2.3.1.234</ecNumber>
    </recommendedName>
    <alternativeName>
        <fullName evidence="8">N6-L-threonylcarbamoyladenine synthase</fullName>
        <shortName evidence="8">t(6)A synthase</shortName>
    </alternativeName>
    <alternativeName>
        <fullName evidence="8">t(6)A37 threonylcarbamoyladenosine biosynthesis protein Kae1</fullName>
    </alternativeName>
    <alternativeName>
        <fullName evidence="8">tRNA threonylcarbamoyladenosine biosynthesis protein Kae1</fullName>
    </alternativeName>
</protein>
<dbReference type="GO" id="GO:0002949">
    <property type="term" value="P:tRNA threonylcarbamoyladenosine modification"/>
    <property type="evidence" value="ECO:0007669"/>
    <property type="project" value="UniProtKB-UniRule"/>
</dbReference>
<evidence type="ECO:0000256" key="6">
    <source>
        <dbReference type="ARBA" id="ARBA00023315"/>
    </source>
</evidence>
<comment type="function">
    <text evidence="8">Required for the formation of a threonylcarbamoyl group on adenosine at position 37 (t(6)A37) in tRNAs that read codons beginning with adenine. Is probably involved in the transfer of the threonylcarbamoyl moiety of threonylcarbamoyl-AMP (TC-AMP) to the N6 group of A37.</text>
</comment>
<evidence type="ECO:0000256" key="7">
    <source>
        <dbReference type="ARBA" id="ARBA00048117"/>
    </source>
</evidence>
<comment type="similarity">
    <text evidence="8">Belongs to the KAE1 / TsaD family.</text>
</comment>
<comment type="cofactor">
    <cofactor evidence="8">
        <name>Fe(2+)</name>
        <dbReference type="ChEBI" id="CHEBI:29033"/>
    </cofactor>
    <text evidence="8">Binds 1 Fe(2+) ion per subunit.</text>
</comment>
<dbReference type="PRINTS" id="PR00789">
    <property type="entry name" value="OSIALOPTASE"/>
</dbReference>
<dbReference type="GO" id="GO:0005506">
    <property type="term" value="F:iron ion binding"/>
    <property type="evidence" value="ECO:0007669"/>
    <property type="project" value="UniProtKB-UniRule"/>
</dbReference>
<feature type="binding site" evidence="8">
    <location>
        <position position="130"/>
    </location>
    <ligand>
        <name>Fe cation</name>
        <dbReference type="ChEBI" id="CHEBI:24875"/>
    </ligand>
</feature>
<accession>A0A0U3E8Q5</accession>
<feature type="binding site" evidence="8">
    <location>
        <position position="183"/>
    </location>
    <ligand>
        <name>substrate</name>
    </ligand>
</feature>
<keyword evidence="3 8" id="KW-0819">tRNA processing</keyword>
<comment type="subcellular location">
    <subcellularLocation>
        <location evidence="8">Cytoplasm</location>
    </subcellularLocation>
</comment>
<feature type="binding site" evidence="8">
    <location>
        <position position="113"/>
    </location>
    <ligand>
        <name>Fe cation</name>
        <dbReference type="ChEBI" id="CHEBI:24875"/>
    </ligand>
</feature>
<dbReference type="NCBIfam" id="TIGR03722">
    <property type="entry name" value="arch_KAE1"/>
    <property type="match status" value="1"/>
</dbReference>
<dbReference type="PROSITE" id="PS01016">
    <property type="entry name" value="GLYCOPROTEASE"/>
    <property type="match status" value="1"/>
</dbReference>
<sequence length="331" mass="36577">MIVLGIESTAHTFGVGIATDRKPYILANVFHTYVPEKGGIHPREAARHHAEWAPKLLRQALDEARISIRDVDAIAYSAGPGLGPCLRTGAVVARALAAKYGMPLVPVNHSLAHIEIARLYTGFERPLSIYVSGGSTIIATPGHRRYSVYGETLDIGLGNLLDTFARETQLGPPFVKNGVHVVELCSEGAKEPYPLPYTVYGVDLSFSGLLTAALKAWQRGYRSEVCYGLWETAYDMVLEIAERALVHSKLEEVVLVGGVAGSKRLQEKTTLMVEEYGAQYKPIPYQYARDNGAMIAWTGLLLLKYGIRVKPLEALVYQRWRLDEVEVPWLD</sequence>
<keyword evidence="6 8" id="KW-0012">Acyltransferase</keyword>
<dbReference type="GeneID" id="30680252"/>
<keyword evidence="2 8" id="KW-0808">Transferase</keyword>
<dbReference type="GO" id="GO:0005737">
    <property type="term" value="C:cytoplasm"/>
    <property type="evidence" value="ECO:0007669"/>
    <property type="project" value="UniProtKB-SubCell"/>
</dbReference>
<evidence type="ECO:0000256" key="5">
    <source>
        <dbReference type="ARBA" id="ARBA00023004"/>
    </source>
</evidence>
<feature type="binding site" evidence="8">
    <location>
        <position position="290"/>
    </location>
    <ligand>
        <name>Fe cation</name>
        <dbReference type="ChEBI" id="CHEBI:24875"/>
    </ligand>
</feature>
<dbReference type="HAMAP" id="MF_01446">
    <property type="entry name" value="Kae1"/>
    <property type="match status" value="1"/>
</dbReference>
<dbReference type="AlphaFoldDB" id="A0A0U3E8Q5"/>
<feature type="domain" description="Gcp-like" evidence="9">
    <location>
        <begin position="25"/>
        <end position="297"/>
    </location>
</feature>
<dbReference type="PANTHER" id="PTHR11735">
    <property type="entry name" value="TRNA N6-ADENOSINE THREONYLCARBAMOYLTRANSFERASE"/>
    <property type="match status" value="1"/>
</dbReference>
<feature type="binding site" evidence="8">
    <location>
        <position position="262"/>
    </location>
    <ligand>
        <name>substrate</name>
    </ligand>
</feature>
<keyword evidence="10" id="KW-0418">Kinase</keyword>
<dbReference type="InterPro" id="IPR000905">
    <property type="entry name" value="Gcp-like_dom"/>
</dbReference>
<dbReference type="STRING" id="940295.EYM_04300"/>